<reference evidence="3" key="1">
    <citation type="submission" date="2018-06" db="EMBL/GenBank/DDBJ databases">
        <authorList>
            <person name="Zhirakovskaya E."/>
        </authorList>
    </citation>
    <scope>NUCLEOTIDE SEQUENCE</scope>
</reference>
<dbReference type="PANTHER" id="PTHR33408:SF2">
    <property type="entry name" value="TRANSPOSASE DDE DOMAIN-CONTAINING PROTEIN"/>
    <property type="match status" value="1"/>
</dbReference>
<dbReference type="AlphaFoldDB" id="A0A3B0ZK59"/>
<organism evidence="3">
    <name type="scientific">hydrothermal vent metagenome</name>
    <dbReference type="NCBI Taxonomy" id="652676"/>
    <lineage>
        <taxon>unclassified sequences</taxon>
        <taxon>metagenomes</taxon>
        <taxon>ecological metagenomes</taxon>
    </lineage>
</organism>
<dbReference type="PANTHER" id="PTHR33408">
    <property type="entry name" value="TRANSPOSASE"/>
    <property type="match status" value="1"/>
</dbReference>
<sequence>MKIPFKTDKIEAHQHLLFPSNLFDRLPEAHDCFLYASLFDQLDTSEVEALYSHKGQHGYSPRKLIGILIYGYSHGVFSSRQLEQRCKEDLGFMYTAGLNCPNFRVLSDFRKNHGAFFKSCFKQTVQLALELKLASLGHVSLDGSHFKANSSKHKSMSYKRLKAQEKTLMKEVEQLIGKASRCDAEEDAAYKEKTGYELPEDLKFKQQRLEKIKAAKAALEAREAKLNPDQPIADKKQISFADTDARIMGKGKDFDYSYNPQVSVDGDNQIIVGQHMSQQANDMQEVKPALDELKESAGQLPEKLSMDNGYFSGNNLIELEEAMIDAYVAPGRGEVDGECTALADSQRKLVKSDFEYDEKTDCFRCPQGQMLPLIKQDKAGRRFYQGESSTCTSCPYKSRCCQSKQGQARTISADDKEPQRQAMREKMNTSDATEIYKKRKHIVEPVFGQIKNGGFRKFSLRGIEKVKGEFSLVCTAHNIKKIVTAAFKGLVCPKSNKWTAITG</sequence>
<evidence type="ECO:0000259" key="2">
    <source>
        <dbReference type="Pfam" id="PF13751"/>
    </source>
</evidence>
<accession>A0A3B0ZK59</accession>
<dbReference type="NCBIfam" id="NF033551">
    <property type="entry name" value="transpos_IS1182"/>
    <property type="match status" value="1"/>
</dbReference>
<gene>
    <name evidence="3" type="ORF">MNBD_GAMMA18-660</name>
</gene>
<evidence type="ECO:0000313" key="3">
    <source>
        <dbReference type="EMBL" id="VAW89490.1"/>
    </source>
</evidence>
<feature type="domain" description="Transposase DDE" evidence="2">
    <location>
        <begin position="365"/>
        <end position="482"/>
    </location>
</feature>
<feature type="domain" description="Transposase InsH N-terminal" evidence="1">
    <location>
        <begin position="21"/>
        <end position="111"/>
    </location>
</feature>
<dbReference type="Pfam" id="PF13751">
    <property type="entry name" value="DDE_Tnp_1_6"/>
    <property type="match status" value="1"/>
</dbReference>
<protein>
    <submittedName>
        <fullName evidence="3">Transposase, IS4 family</fullName>
    </submittedName>
</protein>
<proteinExistence type="predicted"/>
<name>A0A3B0ZK59_9ZZZZ</name>
<dbReference type="InterPro" id="IPR008490">
    <property type="entry name" value="Transposase_InsH_N"/>
</dbReference>
<evidence type="ECO:0000259" key="1">
    <source>
        <dbReference type="Pfam" id="PF05598"/>
    </source>
</evidence>
<dbReference type="InterPro" id="IPR047629">
    <property type="entry name" value="IS1182_transpos"/>
</dbReference>
<dbReference type="InterPro" id="IPR025668">
    <property type="entry name" value="Tnp_DDE_dom"/>
</dbReference>
<dbReference type="EMBL" id="UOFP01000274">
    <property type="protein sequence ID" value="VAW89490.1"/>
    <property type="molecule type" value="Genomic_DNA"/>
</dbReference>
<dbReference type="Pfam" id="PF05598">
    <property type="entry name" value="DUF772"/>
    <property type="match status" value="1"/>
</dbReference>